<comment type="similarity">
    <text evidence="2">Belongs to the major facilitator superfamily. TCR/Tet family.</text>
</comment>
<sequence>MSQTQASNKVALYTLMFTMFVTMSGIGLIIPVMPRYLETFGVAGQVLGLLIATFAFSQFIFSPIAGNLSDRYGRKNLILCGLVVYGLAQVAFGLATSIPLLFLSRFFGGLGSAFIVPPVMAFVADITTYEERGKGMGMIGAAMSFGFMIGPGIGGFLSKVSLHFPFYMAGVFALIAVILSFFILPSIKPTVKVDKKNENLVKQMARSIHMPYFVMLVIMLIFSFGIANFQVTLSLFVTQKFDYTPEDIAIILTVGGAVGVVVQMFVIEPLFKRFGEMKIILINLIIAAIAMITMLFASGFAVILLVATIFSTATTLIRPAVNTLISKLAGNEQGFAAGLNNAYMSLGNMIGPALAGTLFDINRTIPYFVGTGVLLGCFLLAFIWTTTKAPHLLKAEAK</sequence>
<feature type="transmembrane region" description="Helical" evidence="7">
    <location>
        <begin position="248"/>
        <end position="267"/>
    </location>
</feature>
<dbReference type="PANTHER" id="PTHR23504">
    <property type="entry name" value="MAJOR FACILITATOR SUPERFAMILY DOMAIN-CONTAINING PROTEIN 10"/>
    <property type="match status" value="1"/>
</dbReference>
<dbReference type="PROSITE" id="PS00216">
    <property type="entry name" value="SUGAR_TRANSPORT_1"/>
    <property type="match status" value="1"/>
</dbReference>
<dbReference type="InterPro" id="IPR001958">
    <property type="entry name" value="Tet-R_TetA/multi-R_MdtG-like"/>
</dbReference>
<keyword evidence="4 7" id="KW-0812">Transmembrane</keyword>
<keyword evidence="5 7" id="KW-1133">Transmembrane helix</keyword>
<dbReference type="Gene3D" id="1.20.1250.20">
    <property type="entry name" value="MFS general substrate transporter like domains"/>
    <property type="match status" value="1"/>
</dbReference>
<gene>
    <name evidence="9" type="primary">tetA_1</name>
    <name evidence="9" type="ORF">BN1050_01235</name>
</gene>
<dbReference type="CDD" id="cd17325">
    <property type="entry name" value="MFS_MdtG_SLC18_like"/>
    <property type="match status" value="1"/>
</dbReference>
<dbReference type="InterPro" id="IPR036259">
    <property type="entry name" value="MFS_trans_sf"/>
</dbReference>
<dbReference type="InterPro" id="IPR020846">
    <property type="entry name" value="MFS_dom"/>
</dbReference>
<evidence type="ECO:0000313" key="9">
    <source>
        <dbReference type="EMBL" id="CEA02378.1"/>
    </source>
</evidence>
<evidence type="ECO:0000259" key="8">
    <source>
        <dbReference type="PROSITE" id="PS50850"/>
    </source>
</evidence>
<evidence type="ECO:0000256" key="4">
    <source>
        <dbReference type="ARBA" id="ARBA00022692"/>
    </source>
</evidence>
<comment type="subcellular location">
    <subcellularLocation>
        <location evidence="1">Cell membrane</location>
        <topology evidence="1">Multi-pass membrane protein</topology>
    </subcellularLocation>
</comment>
<organism evidence="9">
    <name type="scientific">Metalysinibacillus saudimassiliensis</name>
    <dbReference type="NCBI Taxonomy" id="1461583"/>
    <lineage>
        <taxon>Bacteria</taxon>
        <taxon>Bacillati</taxon>
        <taxon>Bacillota</taxon>
        <taxon>Bacilli</taxon>
        <taxon>Bacillales</taxon>
        <taxon>Caryophanaceae</taxon>
        <taxon>Metalysinibacillus</taxon>
    </lineage>
</organism>
<feature type="transmembrane region" description="Helical" evidence="7">
    <location>
        <begin position="365"/>
        <end position="384"/>
    </location>
</feature>
<protein>
    <submittedName>
        <fullName evidence="9">Tetracycline resistance protein, class B</fullName>
    </submittedName>
</protein>
<evidence type="ECO:0000256" key="5">
    <source>
        <dbReference type="ARBA" id="ARBA00022989"/>
    </source>
</evidence>
<dbReference type="PRINTS" id="PR01035">
    <property type="entry name" value="TCRTETA"/>
</dbReference>
<dbReference type="PROSITE" id="PS50850">
    <property type="entry name" value="MFS"/>
    <property type="match status" value="1"/>
</dbReference>
<feature type="transmembrane region" description="Helical" evidence="7">
    <location>
        <begin position="279"/>
        <end position="310"/>
    </location>
</feature>
<reference evidence="9" key="1">
    <citation type="submission" date="2014-07" db="EMBL/GenBank/DDBJ databases">
        <authorList>
            <person name="Urmite Genomes Urmite Genomes"/>
        </authorList>
    </citation>
    <scope>NUCLEOTIDE SEQUENCE</scope>
    <source>
        <strain evidence="9">13S34_air</strain>
    </source>
</reference>
<name>A0A078M4E6_9BACL</name>
<feature type="transmembrane region" description="Helical" evidence="7">
    <location>
        <begin position="12"/>
        <end position="30"/>
    </location>
</feature>
<dbReference type="EMBL" id="LN483074">
    <property type="protein sequence ID" value="CEA02378.1"/>
    <property type="molecule type" value="Genomic_DNA"/>
</dbReference>
<proteinExistence type="inferred from homology"/>
<evidence type="ECO:0000256" key="3">
    <source>
        <dbReference type="ARBA" id="ARBA00022448"/>
    </source>
</evidence>
<evidence type="ECO:0000256" key="1">
    <source>
        <dbReference type="ARBA" id="ARBA00004651"/>
    </source>
</evidence>
<dbReference type="PATRIC" id="fig|1461583.4.peg.1192"/>
<dbReference type="InterPro" id="IPR011701">
    <property type="entry name" value="MFS"/>
</dbReference>
<dbReference type="GO" id="GO:0022857">
    <property type="term" value="F:transmembrane transporter activity"/>
    <property type="evidence" value="ECO:0007669"/>
    <property type="project" value="InterPro"/>
</dbReference>
<dbReference type="PANTHER" id="PTHR23504:SF115">
    <property type="entry name" value="MULTIDRUG RESISTANCE PROTEIN 2"/>
    <property type="match status" value="1"/>
</dbReference>
<evidence type="ECO:0000256" key="7">
    <source>
        <dbReference type="SAM" id="Phobius"/>
    </source>
</evidence>
<dbReference type="AlphaFoldDB" id="A0A078M4E6"/>
<feature type="domain" description="Major facilitator superfamily (MFS) profile" evidence="8">
    <location>
        <begin position="11"/>
        <end position="388"/>
    </location>
</feature>
<dbReference type="HOGENOM" id="CLU_001265_10_11_9"/>
<dbReference type="Pfam" id="PF07690">
    <property type="entry name" value="MFS_1"/>
    <property type="match status" value="1"/>
</dbReference>
<feature type="transmembrane region" description="Helical" evidence="7">
    <location>
        <begin position="106"/>
        <end position="124"/>
    </location>
</feature>
<keyword evidence="3" id="KW-0813">Transport</keyword>
<feature type="transmembrane region" description="Helical" evidence="7">
    <location>
        <begin position="136"/>
        <end position="158"/>
    </location>
</feature>
<evidence type="ECO:0000256" key="2">
    <source>
        <dbReference type="ARBA" id="ARBA00007520"/>
    </source>
</evidence>
<feature type="transmembrane region" description="Helical" evidence="7">
    <location>
        <begin position="42"/>
        <end position="65"/>
    </location>
</feature>
<dbReference type="InterPro" id="IPR005829">
    <property type="entry name" value="Sugar_transporter_CS"/>
</dbReference>
<feature type="transmembrane region" description="Helical" evidence="7">
    <location>
        <begin position="212"/>
        <end position="236"/>
    </location>
</feature>
<evidence type="ECO:0000256" key="6">
    <source>
        <dbReference type="ARBA" id="ARBA00023136"/>
    </source>
</evidence>
<dbReference type="GO" id="GO:0005886">
    <property type="term" value="C:plasma membrane"/>
    <property type="evidence" value="ECO:0007669"/>
    <property type="project" value="UniProtKB-SubCell"/>
</dbReference>
<keyword evidence="6 7" id="KW-0472">Membrane</keyword>
<feature type="transmembrane region" description="Helical" evidence="7">
    <location>
        <begin position="164"/>
        <end position="187"/>
    </location>
</feature>
<dbReference type="SUPFAM" id="SSF103473">
    <property type="entry name" value="MFS general substrate transporter"/>
    <property type="match status" value="1"/>
</dbReference>
<accession>A0A078M4E6</accession>
<feature type="transmembrane region" description="Helical" evidence="7">
    <location>
        <begin position="77"/>
        <end position="100"/>
    </location>
</feature>